<reference evidence="1" key="1">
    <citation type="submission" date="2016-05" db="EMBL/GenBank/DDBJ databases">
        <authorList>
            <person name="Lavstsen T."/>
            <person name="Jespersen J.S."/>
        </authorList>
    </citation>
    <scope>NUCLEOTIDE SEQUENCE</scope>
    <source>
        <tissue evidence="1">Brain</tissue>
    </source>
</reference>
<organism evidence="1">
    <name type="scientific">Nothobranchius furzeri</name>
    <name type="common">Turquoise killifish</name>
    <dbReference type="NCBI Taxonomy" id="105023"/>
    <lineage>
        <taxon>Eukaryota</taxon>
        <taxon>Metazoa</taxon>
        <taxon>Chordata</taxon>
        <taxon>Craniata</taxon>
        <taxon>Vertebrata</taxon>
        <taxon>Euteleostomi</taxon>
        <taxon>Actinopterygii</taxon>
        <taxon>Neopterygii</taxon>
        <taxon>Teleostei</taxon>
        <taxon>Neoteleostei</taxon>
        <taxon>Acanthomorphata</taxon>
        <taxon>Ovalentaria</taxon>
        <taxon>Atherinomorphae</taxon>
        <taxon>Cyprinodontiformes</taxon>
        <taxon>Nothobranchiidae</taxon>
        <taxon>Nothobranchius</taxon>
    </lineage>
</organism>
<accession>A0A1A8AFN0</accession>
<reference evidence="1" key="2">
    <citation type="submission" date="2016-06" db="EMBL/GenBank/DDBJ databases">
        <title>The genome of a short-lived fish provides insights into sex chromosome evolution and the genetic control of aging.</title>
        <authorList>
            <person name="Reichwald K."/>
            <person name="Felder M."/>
            <person name="Petzold A."/>
            <person name="Koch P."/>
            <person name="Groth M."/>
            <person name="Platzer M."/>
        </authorList>
    </citation>
    <scope>NUCLEOTIDE SEQUENCE</scope>
    <source>
        <tissue evidence="1">Brain</tissue>
    </source>
</reference>
<dbReference type="EMBL" id="HADY01014786">
    <property type="protein sequence ID" value="SBP53271.1"/>
    <property type="molecule type" value="Transcribed_RNA"/>
</dbReference>
<name>A0A1A8AFN0_NOTFU</name>
<protein>
    <submittedName>
        <fullName evidence="1">Uncharacterized protein</fullName>
    </submittedName>
</protein>
<evidence type="ECO:0000313" key="1">
    <source>
        <dbReference type="EMBL" id="SBP53271.1"/>
    </source>
</evidence>
<sequence>MVHREPPGPEHLRVSTADQGLWKEEIVLRCLQTSGSWRSNFR</sequence>
<proteinExistence type="predicted"/>
<feature type="non-terminal residue" evidence="1">
    <location>
        <position position="42"/>
    </location>
</feature>
<gene>
    <name evidence="1" type="primary">Nfu_g_1_016380</name>
</gene>
<dbReference type="AlphaFoldDB" id="A0A1A8AFN0"/>